<protein>
    <submittedName>
        <fullName evidence="2">Uncharacterized protein</fullName>
    </submittedName>
</protein>
<dbReference type="Proteomes" id="UP001310594">
    <property type="component" value="Unassembled WGS sequence"/>
</dbReference>
<feature type="region of interest" description="Disordered" evidence="1">
    <location>
        <begin position="1"/>
        <end position="21"/>
    </location>
</feature>
<evidence type="ECO:0000313" key="2">
    <source>
        <dbReference type="EMBL" id="KAK5704822.1"/>
    </source>
</evidence>
<comment type="caution">
    <text evidence="2">The sequence shown here is derived from an EMBL/GenBank/DDBJ whole genome shotgun (WGS) entry which is preliminary data.</text>
</comment>
<organism evidence="2 3">
    <name type="scientific">Elasticomyces elasticus</name>
    <dbReference type="NCBI Taxonomy" id="574655"/>
    <lineage>
        <taxon>Eukaryota</taxon>
        <taxon>Fungi</taxon>
        <taxon>Dikarya</taxon>
        <taxon>Ascomycota</taxon>
        <taxon>Pezizomycotina</taxon>
        <taxon>Dothideomycetes</taxon>
        <taxon>Dothideomycetidae</taxon>
        <taxon>Mycosphaerellales</taxon>
        <taxon>Teratosphaeriaceae</taxon>
        <taxon>Elasticomyces</taxon>
    </lineage>
</organism>
<dbReference type="EMBL" id="JAVRQU010000003">
    <property type="protein sequence ID" value="KAK5704822.1"/>
    <property type="molecule type" value="Genomic_DNA"/>
</dbReference>
<evidence type="ECO:0000313" key="3">
    <source>
        <dbReference type="Proteomes" id="UP001310594"/>
    </source>
</evidence>
<name>A0AAN7WGC1_9PEZI</name>
<dbReference type="AlphaFoldDB" id="A0AAN7WGC1"/>
<proteinExistence type="predicted"/>
<evidence type="ECO:0000256" key="1">
    <source>
        <dbReference type="SAM" id="MobiDB-lite"/>
    </source>
</evidence>
<reference evidence="2" key="1">
    <citation type="submission" date="2023-08" db="EMBL/GenBank/DDBJ databases">
        <title>Black Yeasts Isolated from many extreme environments.</title>
        <authorList>
            <person name="Coleine C."/>
            <person name="Stajich J.E."/>
            <person name="Selbmann L."/>
        </authorList>
    </citation>
    <scope>NUCLEOTIDE SEQUENCE</scope>
    <source>
        <strain evidence="2">CCFEE 5810</strain>
    </source>
</reference>
<accession>A0AAN7WGC1</accession>
<gene>
    <name evidence="2" type="ORF">LTR97_001931</name>
</gene>
<sequence length="437" mass="49649">MPHSGYGNSRVPRHRQPYNTQPRVYDAYGTGIWQSSAQNTTVDRPEPLKGPLFAERQKDVVPFVGLKDLNPNLTGLNEAVVRYNNINKFFPLTDVSSEVLAQRTVLRTRVEGARAALIKAVADIDSAMRDLGAAAASDSSRLPSLNQHKHWYEQGDLLSLSEDDMCKALQAHPPTDAAHFANYVRSRISDSIDTCAREAPAIRHAWDHSKRGDSEYGYWKVDRDPTFARKALRLIFTLLQIKDGGAFYAFHDLVWAQANLLRLDWYLPVTLADIETQGNLVDHTLEVLLDNASHNEVAMRVDLGMFGQVSFKTATYYNVAQASHMFDSVWKQRECEEDDEAFYEDIYDARGKSVGGCWHAYNEHLTGMLNEHAYEEVEHCVYVATAHVLPPELVEEVLEYALMLEGMSINYEVRDPKTGRTKAKYVEWCRFISEKLR</sequence>